<dbReference type="PROSITE" id="PS50005">
    <property type="entry name" value="TPR"/>
    <property type="match status" value="4"/>
</dbReference>
<keyword evidence="5" id="KW-1185">Reference proteome</keyword>
<dbReference type="InterPro" id="IPR051012">
    <property type="entry name" value="CellSynth/LPSAsmb/PSIAsmb"/>
</dbReference>
<dbReference type="Pfam" id="PF13174">
    <property type="entry name" value="TPR_6"/>
    <property type="match status" value="1"/>
</dbReference>
<feature type="repeat" description="TPR" evidence="3">
    <location>
        <begin position="472"/>
        <end position="505"/>
    </location>
</feature>
<dbReference type="SUPFAM" id="SSF48452">
    <property type="entry name" value="TPR-like"/>
    <property type="match status" value="4"/>
</dbReference>
<dbReference type="InterPro" id="IPR011990">
    <property type="entry name" value="TPR-like_helical_dom_sf"/>
</dbReference>
<keyword evidence="1" id="KW-0677">Repeat</keyword>
<evidence type="ECO:0000256" key="2">
    <source>
        <dbReference type="ARBA" id="ARBA00022803"/>
    </source>
</evidence>
<dbReference type="SMART" id="SM00028">
    <property type="entry name" value="TPR"/>
    <property type="match status" value="11"/>
</dbReference>
<name>A0ABW4XPN1_9GAMM</name>
<keyword evidence="2 3" id="KW-0802">TPR repeat</keyword>
<proteinExistence type="predicted"/>
<protein>
    <submittedName>
        <fullName evidence="4">XrtA/PEP-CTERM system TPR-repeat protein PrsT</fullName>
    </submittedName>
</protein>
<evidence type="ECO:0000313" key="4">
    <source>
        <dbReference type="EMBL" id="MFD2095989.1"/>
    </source>
</evidence>
<dbReference type="PANTHER" id="PTHR45586">
    <property type="entry name" value="TPR REPEAT-CONTAINING PROTEIN PA4667"/>
    <property type="match status" value="1"/>
</dbReference>
<feature type="repeat" description="TPR" evidence="3">
    <location>
        <begin position="65"/>
        <end position="98"/>
    </location>
</feature>
<evidence type="ECO:0000256" key="3">
    <source>
        <dbReference type="PROSITE-ProRule" id="PRU00339"/>
    </source>
</evidence>
<dbReference type="Gene3D" id="1.25.40.10">
    <property type="entry name" value="Tetratricopeptide repeat domain"/>
    <property type="match status" value="5"/>
</dbReference>
<dbReference type="NCBIfam" id="TIGR02917">
    <property type="entry name" value="PEP_TPR_lipo"/>
    <property type="match status" value="1"/>
</dbReference>
<sequence>MVAGKGKRHLWRVSLLAGAIALAGCGENRTEEDYLNSASGYIEQGQPSAAIIEYKNALKLNPKNAQVRLLLGKAYLLQGDAEGAKKELERALELGVERSEALVPLAKVLNQTARLDELLELTQDLSELPADTRLLLHVMRGQALVNQNKPDDARLEFELANEMDPRAPMGQLGGAYLSTLDNKLEDALASLDKLLAEQPNFIEALVLKGRLLLAGGESEKAAVTFAHLVSVEPKIMGYRLLQSEALIAAKQYDKASEELTTIRKTLPKHPVPIYYEAVIAFERKDCPSVLERTTEVLQILPEHFNSRMLSGYCHFLEGNNEQAYQLLSGVAPLTPSNHLARKTLAITQFRLGYHDQAADTLRGLELDNENDMALLSQMGEEFMKSGEHEQAKELFERALGGNSDPANMLRLGMAKLSMDDAGGLADLEQVLEQNPEMKSARLLLALNLVKRDRAPEALEVAQKWAKEAPEEIDAANLLATIYRSMGDFDKAKQELDRALLLEGDKRNTYYQAALVAAEQDDVATARDMYQRLLNDAPLNLRLLREWFLVERDNGNSQLVGEYLDKAVAENPELAQGSLVKAQFLLSQGKRDEAVDLLDSYKPGAEFYGEAAMAKGRLLTKERKLGEAQQVYQAWLENAPDDFRPSLFLAENHEFQQQFDKAINVTRGALTKFPNETLLSLMMANLQLKAGKIPVAAQEIESLKAKGVDSTYMQELEGRLAMHQGQWVSAIRILSNVQREEPTAQRALYLGHAYIRSGNTEQAQRHLEAWLKDHENDQGARSLLAQLYLPKDQDMAIDQYRTLIEQNDGNVIALNNLAWLLSEKGHLDEAEKHARSAMAKVSGNAMIQDTLATILLAKGENEEALALLQKAATSASDDLGIQFNYAKALAAVDKPEDAEKVLDSMLAKPAAAQFQKREEALALLEKVRAKG</sequence>
<dbReference type="InterPro" id="IPR014266">
    <property type="entry name" value="PEP-CTERM_TPR_PrsT"/>
</dbReference>
<feature type="repeat" description="TPR" evidence="3">
    <location>
        <begin position="372"/>
        <end position="405"/>
    </location>
</feature>
<comment type="caution">
    <text evidence="4">The sequence shown here is derived from an EMBL/GenBank/DDBJ whole genome shotgun (WGS) entry which is preliminary data.</text>
</comment>
<dbReference type="Pfam" id="PF13432">
    <property type="entry name" value="TPR_16"/>
    <property type="match status" value="2"/>
</dbReference>
<reference evidence="5" key="1">
    <citation type="journal article" date="2019" name="Int. J. Syst. Evol. Microbiol.">
        <title>The Global Catalogue of Microorganisms (GCM) 10K type strain sequencing project: providing services to taxonomists for standard genome sequencing and annotation.</title>
        <authorList>
            <consortium name="The Broad Institute Genomics Platform"/>
            <consortium name="The Broad Institute Genome Sequencing Center for Infectious Disease"/>
            <person name="Wu L."/>
            <person name="Ma J."/>
        </authorList>
    </citation>
    <scope>NUCLEOTIDE SEQUENCE [LARGE SCALE GENOMIC DNA]</scope>
    <source>
        <strain evidence="5">CGMCC 1.10992</strain>
    </source>
</reference>
<feature type="repeat" description="TPR" evidence="3">
    <location>
        <begin position="31"/>
        <end position="64"/>
    </location>
</feature>
<dbReference type="RefSeq" id="WP_345340889.1">
    <property type="nucleotide sequence ID" value="NZ_BAABLI010000017.1"/>
</dbReference>
<gene>
    <name evidence="4" type="primary">prsT</name>
    <name evidence="4" type="ORF">ACFSJ3_08340</name>
</gene>
<dbReference type="PROSITE" id="PS51257">
    <property type="entry name" value="PROKAR_LIPOPROTEIN"/>
    <property type="match status" value="1"/>
</dbReference>
<dbReference type="InterPro" id="IPR019734">
    <property type="entry name" value="TPR_rpt"/>
</dbReference>
<dbReference type="Pfam" id="PF13181">
    <property type="entry name" value="TPR_8"/>
    <property type="match status" value="1"/>
</dbReference>
<dbReference type="EMBL" id="JBHUHT010000011">
    <property type="protein sequence ID" value="MFD2095989.1"/>
    <property type="molecule type" value="Genomic_DNA"/>
</dbReference>
<accession>A0ABW4XPN1</accession>
<evidence type="ECO:0000313" key="5">
    <source>
        <dbReference type="Proteomes" id="UP001597380"/>
    </source>
</evidence>
<dbReference type="PANTHER" id="PTHR45586:SF1">
    <property type="entry name" value="LIPOPOLYSACCHARIDE ASSEMBLY PROTEIN B"/>
    <property type="match status" value="1"/>
</dbReference>
<evidence type="ECO:0000256" key="1">
    <source>
        <dbReference type="ARBA" id="ARBA00022737"/>
    </source>
</evidence>
<organism evidence="4 5">
    <name type="scientific">Corallincola platygyrae</name>
    <dbReference type="NCBI Taxonomy" id="1193278"/>
    <lineage>
        <taxon>Bacteria</taxon>
        <taxon>Pseudomonadati</taxon>
        <taxon>Pseudomonadota</taxon>
        <taxon>Gammaproteobacteria</taxon>
        <taxon>Alteromonadales</taxon>
        <taxon>Psychromonadaceae</taxon>
        <taxon>Corallincola</taxon>
    </lineage>
</organism>
<dbReference type="Pfam" id="PF12895">
    <property type="entry name" value="ANAPC3"/>
    <property type="match status" value="1"/>
</dbReference>
<dbReference type="Pfam" id="PF13431">
    <property type="entry name" value="TPR_17"/>
    <property type="match status" value="1"/>
</dbReference>
<dbReference type="Proteomes" id="UP001597380">
    <property type="component" value="Unassembled WGS sequence"/>
</dbReference>
<dbReference type="Pfam" id="PF14559">
    <property type="entry name" value="TPR_19"/>
    <property type="match status" value="2"/>
</dbReference>